<dbReference type="PROSITE" id="PS51257">
    <property type="entry name" value="PROKAR_LIPOPROTEIN"/>
    <property type="match status" value="1"/>
</dbReference>
<dbReference type="EMBL" id="QXGC01001380">
    <property type="protein sequence ID" value="KAE9204213.1"/>
    <property type="molecule type" value="Genomic_DNA"/>
</dbReference>
<reference evidence="11 12" key="1">
    <citation type="submission" date="2018-08" db="EMBL/GenBank/DDBJ databases">
        <title>Genomic investigation of the strawberry pathogen Phytophthora fragariae indicates pathogenicity is determined by transcriptional variation in three key races.</title>
        <authorList>
            <person name="Adams T.M."/>
            <person name="Armitage A.D."/>
            <person name="Sobczyk M.K."/>
            <person name="Bates H.J."/>
            <person name="Dunwell J.M."/>
            <person name="Nellist C.F."/>
            <person name="Harrison R.J."/>
        </authorList>
    </citation>
    <scope>NUCLEOTIDE SEQUENCE [LARGE SCALE GENOMIC DNA]</scope>
    <source>
        <strain evidence="9 13">A4</strain>
        <strain evidence="8 14">BC-1</strain>
        <strain evidence="7 18">BC-23</strain>
        <strain evidence="6 12">NOV-27</strain>
        <strain evidence="5 15">NOV-5</strain>
        <strain evidence="4 16">NOV-71</strain>
        <strain evidence="10 19">NOV-77</strain>
        <strain evidence="1 11">NOV-9</strain>
        <strain evidence="3 20">ONT-3</strain>
        <strain evidence="2 17">SCRP245</strain>
    </source>
</reference>
<evidence type="ECO:0000313" key="10">
    <source>
        <dbReference type="EMBL" id="KAE9318931.1"/>
    </source>
</evidence>
<proteinExistence type="predicted"/>
<comment type="caution">
    <text evidence="4">The sequence shown here is derived from an EMBL/GenBank/DDBJ whole genome shotgun (WGS) entry which is preliminary data.</text>
</comment>
<dbReference type="Proteomes" id="UP000486351">
    <property type="component" value="Unassembled WGS sequence"/>
</dbReference>
<dbReference type="Proteomes" id="UP000460718">
    <property type="component" value="Unassembled WGS sequence"/>
</dbReference>
<dbReference type="EMBL" id="QXGE01001342">
    <property type="protein sequence ID" value="KAE9293977.1"/>
    <property type="molecule type" value="Genomic_DNA"/>
</dbReference>
<dbReference type="EMBL" id="QXGA01001365">
    <property type="protein sequence ID" value="KAE9121019.1"/>
    <property type="molecule type" value="Genomic_DNA"/>
</dbReference>
<evidence type="ECO:0000313" key="18">
    <source>
        <dbReference type="Proteomes" id="UP000476176"/>
    </source>
</evidence>
<evidence type="ECO:0000313" key="20">
    <source>
        <dbReference type="Proteomes" id="UP000488956"/>
    </source>
</evidence>
<evidence type="ECO:0000313" key="11">
    <source>
        <dbReference type="Proteomes" id="UP000429523"/>
    </source>
</evidence>
<evidence type="ECO:0000313" key="15">
    <source>
        <dbReference type="Proteomes" id="UP000440732"/>
    </source>
</evidence>
<dbReference type="Proteomes" id="UP000440732">
    <property type="component" value="Unassembled WGS sequence"/>
</dbReference>
<dbReference type="Proteomes" id="UP000441208">
    <property type="component" value="Unassembled WGS sequence"/>
</dbReference>
<dbReference type="AlphaFoldDB" id="A0A6A3R6A7"/>
<keyword evidence="12" id="KW-1185">Reference proteome</keyword>
<evidence type="ECO:0000313" key="17">
    <source>
        <dbReference type="Proteomes" id="UP000460718"/>
    </source>
</evidence>
<organism evidence="4 16">
    <name type="scientific">Phytophthora fragariae</name>
    <dbReference type="NCBI Taxonomy" id="53985"/>
    <lineage>
        <taxon>Eukaryota</taxon>
        <taxon>Sar</taxon>
        <taxon>Stramenopiles</taxon>
        <taxon>Oomycota</taxon>
        <taxon>Peronosporomycetes</taxon>
        <taxon>Peronosporales</taxon>
        <taxon>Peronosporaceae</taxon>
        <taxon>Phytophthora</taxon>
    </lineage>
</organism>
<dbReference type="EMBL" id="QXFY01001396">
    <property type="protein sequence ID" value="KAE9318931.1"/>
    <property type="molecule type" value="Genomic_DNA"/>
</dbReference>
<dbReference type="EMBL" id="QXGD01001467">
    <property type="protein sequence ID" value="KAE9205488.1"/>
    <property type="molecule type" value="Genomic_DNA"/>
</dbReference>
<evidence type="ECO:0000313" key="1">
    <source>
        <dbReference type="EMBL" id="KAE8930221.1"/>
    </source>
</evidence>
<dbReference type="Proteomes" id="UP000488956">
    <property type="component" value="Unassembled WGS sequence"/>
</dbReference>
<dbReference type="EMBL" id="QXGF01001409">
    <property type="protein sequence ID" value="KAE8930221.1"/>
    <property type="molecule type" value="Genomic_DNA"/>
</dbReference>
<dbReference type="EMBL" id="QXFX01001405">
    <property type="protein sequence ID" value="KAE9090837.1"/>
    <property type="molecule type" value="Genomic_DNA"/>
</dbReference>
<evidence type="ECO:0000313" key="5">
    <source>
        <dbReference type="EMBL" id="KAE9121019.1"/>
    </source>
</evidence>
<evidence type="ECO:0000313" key="19">
    <source>
        <dbReference type="Proteomes" id="UP000486351"/>
    </source>
</evidence>
<evidence type="ECO:0000313" key="3">
    <source>
        <dbReference type="EMBL" id="KAE9090837.1"/>
    </source>
</evidence>
<evidence type="ECO:0000313" key="12">
    <source>
        <dbReference type="Proteomes" id="UP000433483"/>
    </source>
</evidence>
<dbReference type="Proteomes" id="UP000437068">
    <property type="component" value="Unassembled WGS sequence"/>
</dbReference>
<dbReference type="Proteomes" id="UP000433483">
    <property type="component" value="Unassembled WGS sequence"/>
</dbReference>
<evidence type="ECO:0000313" key="7">
    <source>
        <dbReference type="EMBL" id="KAE9204213.1"/>
    </source>
</evidence>
<evidence type="ECO:0000313" key="16">
    <source>
        <dbReference type="Proteomes" id="UP000441208"/>
    </source>
</evidence>
<evidence type="ECO:0000313" key="6">
    <source>
        <dbReference type="EMBL" id="KAE9191013.1"/>
    </source>
</evidence>
<evidence type="ECO:0000313" key="14">
    <source>
        <dbReference type="Proteomes" id="UP000440367"/>
    </source>
</evidence>
<protein>
    <submittedName>
        <fullName evidence="4">Uncharacterized protein</fullName>
    </submittedName>
</protein>
<dbReference type="EMBL" id="QXFZ01001413">
    <property type="protein sequence ID" value="KAE9090930.1"/>
    <property type="molecule type" value="Genomic_DNA"/>
</dbReference>
<dbReference type="EMBL" id="QXFW01002528">
    <property type="protein sequence ID" value="KAE8977711.1"/>
    <property type="molecule type" value="Genomic_DNA"/>
</dbReference>
<dbReference type="EMBL" id="QXGB01001423">
    <property type="protein sequence ID" value="KAE9191013.1"/>
    <property type="molecule type" value="Genomic_DNA"/>
</dbReference>
<dbReference type="Proteomes" id="UP000429523">
    <property type="component" value="Unassembled WGS sequence"/>
</dbReference>
<evidence type="ECO:0000313" key="8">
    <source>
        <dbReference type="EMBL" id="KAE9205488.1"/>
    </source>
</evidence>
<dbReference type="Proteomes" id="UP000476176">
    <property type="component" value="Unassembled WGS sequence"/>
</dbReference>
<evidence type="ECO:0000313" key="4">
    <source>
        <dbReference type="EMBL" id="KAE9090930.1"/>
    </source>
</evidence>
<accession>A0A6A3R6A7</accession>
<evidence type="ECO:0000313" key="2">
    <source>
        <dbReference type="EMBL" id="KAE8977711.1"/>
    </source>
</evidence>
<gene>
    <name evidence="9" type="ORF">PF001_g18001</name>
    <name evidence="8" type="ORF">PF002_g20305</name>
    <name evidence="7" type="ORF">PF004_g17907</name>
    <name evidence="6" type="ORF">PF005_g19011</name>
    <name evidence="5" type="ORF">PF006_g17998</name>
    <name evidence="4" type="ORF">PF007_g19059</name>
    <name evidence="10" type="ORF">PF008_g18386</name>
    <name evidence="1" type="ORF">PF009_g19681</name>
    <name evidence="3" type="ORF">PF010_g18433</name>
    <name evidence="2" type="ORF">PF011_g23541</name>
</gene>
<evidence type="ECO:0000313" key="9">
    <source>
        <dbReference type="EMBL" id="KAE9293977.1"/>
    </source>
</evidence>
<dbReference type="Proteomes" id="UP000440367">
    <property type="component" value="Unassembled WGS sequence"/>
</dbReference>
<evidence type="ECO:0000313" key="13">
    <source>
        <dbReference type="Proteomes" id="UP000437068"/>
    </source>
</evidence>
<name>A0A6A3R6A7_9STRA</name>
<sequence length="122" mass="13638">MRLSAAQSGALTCTLFACEKLASSSARMPMWHFGVPKGVRLCATCLHRGVRRTLRRRRASARRRLRVSQLDWTGLACMVVSMAARQPSKRRFEGGQCYCSAVGSEGKIQHVAPNKRVQRNFT</sequence>